<gene>
    <name evidence="6" type="ORF">ACFO0R_18475</name>
</gene>
<dbReference type="CDD" id="cd08472">
    <property type="entry name" value="PBP2_CrgA_like_3"/>
    <property type="match status" value="1"/>
</dbReference>
<keyword evidence="2" id="KW-0805">Transcription regulation</keyword>
<name>A0ABV8ZYS4_9NEIS</name>
<dbReference type="Pfam" id="PF03466">
    <property type="entry name" value="LysR_substrate"/>
    <property type="match status" value="1"/>
</dbReference>
<dbReference type="InterPro" id="IPR005119">
    <property type="entry name" value="LysR_subst-bd"/>
</dbReference>
<dbReference type="SUPFAM" id="SSF46785">
    <property type="entry name" value="Winged helix' DNA-binding domain"/>
    <property type="match status" value="1"/>
</dbReference>
<accession>A0ABV8ZYS4</accession>
<protein>
    <submittedName>
        <fullName evidence="6">LysR family transcriptional regulator</fullName>
    </submittedName>
</protein>
<keyword evidence="3" id="KW-0238">DNA-binding</keyword>
<dbReference type="RefSeq" id="WP_231464946.1">
    <property type="nucleotide sequence ID" value="NZ_JAJOHW010000156.1"/>
</dbReference>
<dbReference type="EMBL" id="JBHSEK010000015">
    <property type="protein sequence ID" value="MFC4491600.1"/>
    <property type="molecule type" value="Genomic_DNA"/>
</dbReference>
<evidence type="ECO:0000256" key="2">
    <source>
        <dbReference type="ARBA" id="ARBA00023015"/>
    </source>
</evidence>
<dbReference type="Gene3D" id="1.10.10.10">
    <property type="entry name" value="Winged helix-like DNA-binding domain superfamily/Winged helix DNA-binding domain"/>
    <property type="match status" value="1"/>
</dbReference>
<evidence type="ECO:0000256" key="3">
    <source>
        <dbReference type="ARBA" id="ARBA00023125"/>
    </source>
</evidence>
<dbReference type="Proteomes" id="UP001595999">
    <property type="component" value="Unassembled WGS sequence"/>
</dbReference>
<evidence type="ECO:0000313" key="7">
    <source>
        <dbReference type="Proteomes" id="UP001595999"/>
    </source>
</evidence>
<sequence length="299" mass="33122">MNKLEAMQIFVRVAELSSFTQAADSLGLPKASISVAVKQTEAWLGARLLHRTTRKVQMTQDGQAFYERCKDVLADMDELQSMFQRGEEALGGRLRVDMPSGVARYQVLPRLDEFLQRHPRLELELSSTDRKVDIVREGFDCVLRVGGLNDSSLVARPLGRFRQLNCASPAYLARYGAPASLDDLARHRLVHYVSTLGARPAGWECHDDGGSRWLSMAGSVIVNNADAYQAACLAGLGLIQAPESGVRHLLDSGELVEVLPEHRAAPMPVTLLYAHRRNLPRRAQAFMDWLAEVLAPHLA</sequence>
<proteinExistence type="inferred from homology"/>
<dbReference type="Pfam" id="PF00126">
    <property type="entry name" value="HTH_1"/>
    <property type="match status" value="1"/>
</dbReference>
<dbReference type="InterPro" id="IPR000847">
    <property type="entry name" value="LysR_HTH_N"/>
</dbReference>
<evidence type="ECO:0000259" key="5">
    <source>
        <dbReference type="PROSITE" id="PS50931"/>
    </source>
</evidence>
<evidence type="ECO:0000256" key="4">
    <source>
        <dbReference type="ARBA" id="ARBA00023163"/>
    </source>
</evidence>
<reference evidence="7" key="1">
    <citation type="journal article" date="2019" name="Int. J. Syst. Evol. Microbiol.">
        <title>The Global Catalogue of Microorganisms (GCM) 10K type strain sequencing project: providing services to taxonomists for standard genome sequencing and annotation.</title>
        <authorList>
            <consortium name="The Broad Institute Genomics Platform"/>
            <consortium name="The Broad Institute Genome Sequencing Center for Infectious Disease"/>
            <person name="Wu L."/>
            <person name="Ma J."/>
        </authorList>
    </citation>
    <scope>NUCLEOTIDE SEQUENCE [LARGE SCALE GENOMIC DNA]</scope>
    <source>
        <strain evidence="7">CGMCC 4.7608</strain>
    </source>
</reference>
<comment type="caution">
    <text evidence="6">The sequence shown here is derived from an EMBL/GenBank/DDBJ whole genome shotgun (WGS) entry which is preliminary data.</text>
</comment>
<dbReference type="SUPFAM" id="SSF53850">
    <property type="entry name" value="Periplasmic binding protein-like II"/>
    <property type="match status" value="1"/>
</dbReference>
<dbReference type="InterPro" id="IPR036388">
    <property type="entry name" value="WH-like_DNA-bd_sf"/>
</dbReference>
<dbReference type="PANTHER" id="PTHR30537">
    <property type="entry name" value="HTH-TYPE TRANSCRIPTIONAL REGULATOR"/>
    <property type="match status" value="1"/>
</dbReference>
<keyword evidence="7" id="KW-1185">Reference proteome</keyword>
<dbReference type="InterPro" id="IPR036390">
    <property type="entry name" value="WH_DNA-bd_sf"/>
</dbReference>
<evidence type="ECO:0000256" key="1">
    <source>
        <dbReference type="ARBA" id="ARBA00009437"/>
    </source>
</evidence>
<dbReference type="InterPro" id="IPR058163">
    <property type="entry name" value="LysR-type_TF_proteobact-type"/>
</dbReference>
<keyword evidence="4" id="KW-0804">Transcription</keyword>
<comment type="similarity">
    <text evidence="1">Belongs to the LysR transcriptional regulatory family.</text>
</comment>
<evidence type="ECO:0000313" key="6">
    <source>
        <dbReference type="EMBL" id="MFC4491600.1"/>
    </source>
</evidence>
<dbReference type="Gene3D" id="3.40.190.290">
    <property type="match status" value="1"/>
</dbReference>
<feature type="domain" description="HTH lysR-type" evidence="5">
    <location>
        <begin position="1"/>
        <end position="59"/>
    </location>
</feature>
<dbReference type="PANTHER" id="PTHR30537:SF72">
    <property type="entry name" value="LYSR FAMILY TRANSCRIPTIONAL REGULATOR"/>
    <property type="match status" value="1"/>
</dbReference>
<organism evidence="6 7">
    <name type="scientific">Chromobacterium aquaticum</name>
    <dbReference type="NCBI Taxonomy" id="467180"/>
    <lineage>
        <taxon>Bacteria</taxon>
        <taxon>Pseudomonadati</taxon>
        <taxon>Pseudomonadota</taxon>
        <taxon>Betaproteobacteria</taxon>
        <taxon>Neisseriales</taxon>
        <taxon>Chromobacteriaceae</taxon>
        <taxon>Chromobacterium</taxon>
    </lineage>
</organism>
<dbReference type="PROSITE" id="PS50931">
    <property type="entry name" value="HTH_LYSR"/>
    <property type="match status" value="1"/>
</dbReference>